<name>A0A1H3QZ71_9PSEU</name>
<dbReference type="InterPro" id="IPR050097">
    <property type="entry name" value="Ferredoxin-NADP_redctase_2"/>
</dbReference>
<keyword evidence="6" id="KW-1185">Reference proteome</keyword>
<evidence type="ECO:0000256" key="2">
    <source>
        <dbReference type="ARBA" id="ARBA00023002"/>
    </source>
</evidence>
<keyword evidence="1" id="KW-0285">Flavoprotein</keyword>
<dbReference type="PRINTS" id="PR00368">
    <property type="entry name" value="FADPNR"/>
</dbReference>
<gene>
    <name evidence="5" type="ORF">SAMN05216215_105067</name>
</gene>
<dbReference type="EMBL" id="FNOK01000050">
    <property type="protein sequence ID" value="SDZ18656.1"/>
    <property type="molecule type" value="Genomic_DNA"/>
</dbReference>
<proteinExistence type="predicted"/>
<sequence length="301" mass="32085">MRSETEDVLVVGGGAAGLNAALVLARARRRVLVVNSGEPRNAPAHQVHGFISRDGTPPAELLATGRAEVEHYGGRVAAGEVRAVRRDGEEFDVELADRVVRARRLIVATGLRDELPEIPGLRERWGQDVLHCPYCHAWEVRDQRLGVLGWQPTAVHQALLVRQWSDDVVFFAEALDDDSRAKLIARGVRIVDGVVGGLEVADDELRGVRLADGTVEALTALFVPPRFVPNDAVLTGLGCEPGDDGWVRADQAGLTSVPGVWAVGNVVDPRAQVVNAAAAGAKAAVAVNADLVEADLLEAAR</sequence>
<dbReference type="STRING" id="418495.SAMN05216215_105067"/>
<evidence type="ECO:0000313" key="6">
    <source>
        <dbReference type="Proteomes" id="UP000199529"/>
    </source>
</evidence>
<dbReference type="Proteomes" id="UP000199529">
    <property type="component" value="Unassembled WGS sequence"/>
</dbReference>
<dbReference type="InterPro" id="IPR036188">
    <property type="entry name" value="FAD/NAD-bd_sf"/>
</dbReference>
<dbReference type="SUPFAM" id="SSF51905">
    <property type="entry name" value="FAD/NAD(P)-binding domain"/>
    <property type="match status" value="1"/>
</dbReference>
<dbReference type="RefSeq" id="WP_245761623.1">
    <property type="nucleotide sequence ID" value="NZ_FNOK01000050.1"/>
</dbReference>
<evidence type="ECO:0000313" key="5">
    <source>
        <dbReference type="EMBL" id="SDZ18656.1"/>
    </source>
</evidence>
<comment type="catalytic activity">
    <reaction evidence="3">
        <text>[thioredoxin]-dithiol + NADP(+) = [thioredoxin]-disulfide + NADPH + H(+)</text>
        <dbReference type="Rhea" id="RHEA:20345"/>
        <dbReference type="Rhea" id="RHEA-COMP:10698"/>
        <dbReference type="Rhea" id="RHEA-COMP:10700"/>
        <dbReference type="ChEBI" id="CHEBI:15378"/>
        <dbReference type="ChEBI" id="CHEBI:29950"/>
        <dbReference type="ChEBI" id="CHEBI:50058"/>
        <dbReference type="ChEBI" id="CHEBI:57783"/>
        <dbReference type="ChEBI" id="CHEBI:58349"/>
        <dbReference type="EC" id="1.8.1.9"/>
    </reaction>
</comment>
<dbReference type="PANTHER" id="PTHR48105">
    <property type="entry name" value="THIOREDOXIN REDUCTASE 1-RELATED-RELATED"/>
    <property type="match status" value="1"/>
</dbReference>
<feature type="domain" description="FAD/NAD(P)-binding" evidence="4">
    <location>
        <begin position="7"/>
        <end position="279"/>
    </location>
</feature>
<dbReference type="PRINTS" id="PR00469">
    <property type="entry name" value="PNDRDTASEII"/>
</dbReference>
<dbReference type="Gene3D" id="3.50.50.60">
    <property type="entry name" value="FAD/NAD(P)-binding domain"/>
    <property type="match status" value="2"/>
</dbReference>
<protein>
    <submittedName>
        <fullName evidence="5">Thioredoxin reductase (NADPH)</fullName>
    </submittedName>
</protein>
<dbReference type="Pfam" id="PF07992">
    <property type="entry name" value="Pyr_redox_2"/>
    <property type="match status" value="1"/>
</dbReference>
<dbReference type="InterPro" id="IPR023753">
    <property type="entry name" value="FAD/NAD-binding_dom"/>
</dbReference>
<accession>A0A1H3QZ71</accession>
<dbReference type="AlphaFoldDB" id="A0A1H3QZ71"/>
<reference evidence="6" key="1">
    <citation type="submission" date="2016-10" db="EMBL/GenBank/DDBJ databases">
        <authorList>
            <person name="Varghese N."/>
            <person name="Submissions S."/>
        </authorList>
    </citation>
    <scope>NUCLEOTIDE SEQUENCE [LARGE SCALE GENOMIC DNA]</scope>
    <source>
        <strain evidence="6">CGMCC 4.3530</strain>
    </source>
</reference>
<evidence type="ECO:0000259" key="4">
    <source>
        <dbReference type="Pfam" id="PF07992"/>
    </source>
</evidence>
<keyword evidence="2" id="KW-0560">Oxidoreductase</keyword>
<evidence type="ECO:0000256" key="3">
    <source>
        <dbReference type="ARBA" id="ARBA00048132"/>
    </source>
</evidence>
<organism evidence="5 6">
    <name type="scientific">Saccharopolyspora shandongensis</name>
    <dbReference type="NCBI Taxonomy" id="418495"/>
    <lineage>
        <taxon>Bacteria</taxon>
        <taxon>Bacillati</taxon>
        <taxon>Actinomycetota</taxon>
        <taxon>Actinomycetes</taxon>
        <taxon>Pseudonocardiales</taxon>
        <taxon>Pseudonocardiaceae</taxon>
        <taxon>Saccharopolyspora</taxon>
    </lineage>
</organism>
<dbReference type="GO" id="GO:0004791">
    <property type="term" value="F:thioredoxin-disulfide reductase (NADPH) activity"/>
    <property type="evidence" value="ECO:0007669"/>
    <property type="project" value="UniProtKB-EC"/>
</dbReference>
<evidence type="ECO:0000256" key="1">
    <source>
        <dbReference type="ARBA" id="ARBA00022630"/>
    </source>
</evidence>